<name>A0AA38PMJ3_9AGAR</name>
<comment type="caution">
    <text evidence="1">The sequence shown here is derived from an EMBL/GenBank/DDBJ whole genome shotgun (WGS) entry which is preliminary data.</text>
</comment>
<organism evidence="1 2">
    <name type="scientific">Lentinula raphanica</name>
    <dbReference type="NCBI Taxonomy" id="153919"/>
    <lineage>
        <taxon>Eukaryota</taxon>
        <taxon>Fungi</taxon>
        <taxon>Dikarya</taxon>
        <taxon>Basidiomycota</taxon>
        <taxon>Agaricomycotina</taxon>
        <taxon>Agaricomycetes</taxon>
        <taxon>Agaricomycetidae</taxon>
        <taxon>Agaricales</taxon>
        <taxon>Marasmiineae</taxon>
        <taxon>Omphalotaceae</taxon>
        <taxon>Lentinula</taxon>
    </lineage>
</organism>
<accession>A0AA38PMJ3</accession>
<dbReference type="AlphaFoldDB" id="A0AA38PMJ3"/>
<reference evidence="1" key="1">
    <citation type="submission" date="2022-08" db="EMBL/GenBank/DDBJ databases">
        <authorList>
            <consortium name="DOE Joint Genome Institute"/>
            <person name="Min B."/>
            <person name="Riley R."/>
            <person name="Sierra-Patev S."/>
            <person name="Naranjo-Ortiz M."/>
            <person name="Looney B."/>
            <person name="Konkel Z."/>
            <person name="Slot J.C."/>
            <person name="Sakamoto Y."/>
            <person name="Steenwyk J.L."/>
            <person name="Rokas A."/>
            <person name="Carro J."/>
            <person name="Camarero S."/>
            <person name="Ferreira P."/>
            <person name="Molpeceres G."/>
            <person name="Ruiz-Duenas F.J."/>
            <person name="Serrano A."/>
            <person name="Henrissat B."/>
            <person name="Drula E."/>
            <person name="Hughes K.W."/>
            <person name="Mata J.L."/>
            <person name="Ishikawa N.K."/>
            <person name="Vargas-Isla R."/>
            <person name="Ushijima S."/>
            <person name="Smith C.A."/>
            <person name="Ahrendt S."/>
            <person name="Andreopoulos W."/>
            <person name="He G."/>
            <person name="Labutti K."/>
            <person name="Lipzen A."/>
            <person name="Ng V."/>
            <person name="Sandor L."/>
            <person name="Barry K."/>
            <person name="Martinez A.T."/>
            <person name="Xiao Y."/>
            <person name="Gibbons J.G."/>
            <person name="Terashima K."/>
            <person name="Hibbett D.S."/>
            <person name="Grigoriev I.V."/>
        </authorList>
    </citation>
    <scope>NUCLEOTIDE SEQUENCE</scope>
    <source>
        <strain evidence="1">TFB9207</strain>
    </source>
</reference>
<gene>
    <name evidence="1" type="ORF">F5878DRAFT_719964</name>
</gene>
<dbReference type="EMBL" id="MU805937">
    <property type="protein sequence ID" value="KAJ3845398.1"/>
    <property type="molecule type" value="Genomic_DNA"/>
</dbReference>
<protein>
    <submittedName>
        <fullName evidence="1">Uncharacterized protein</fullName>
    </submittedName>
</protein>
<proteinExistence type="predicted"/>
<keyword evidence="2" id="KW-1185">Reference proteome</keyword>
<evidence type="ECO:0000313" key="2">
    <source>
        <dbReference type="Proteomes" id="UP001163846"/>
    </source>
</evidence>
<evidence type="ECO:0000313" key="1">
    <source>
        <dbReference type="EMBL" id="KAJ3845398.1"/>
    </source>
</evidence>
<dbReference type="Proteomes" id="UP001163846">
    <property type="component" value="Unassembled WGS sequence"/>
</dbReference>
<sequence>MCDDDMSKIISHYQTASHAFTPRFQMYLNRGMRLACIELSSFELLNSVQSNISVFNRLKEIRVYMARTNLIRSSNSWRFVLSSIHPTVNEFWLLHYAPNCFAHQITPCFSSFLEELKRQDLEKFFLVNQVGLCRALGQSPQEWHVMGLALKTILRSTSLLEILMLSTSSFPDLKTLTLDLTLLKTMYDIGEFASALARFSSLRILYLRNVFRQINFNFDSTNTMPSSQLAFSPDGLDVSKDHAEHQLLLLTSCLAKQVVTLDSIHIEEKGYEYDMLGSRKHWFLQGWLHVLNSKQEVGGTLKCSWDSL</sequence>